<name>A0ACB8TSB4_9APHY</name>
<gene>
    <name evidence="1" type="ORF">BDY19DRAFT_1023312</name>
</gene>
<dbReference type="Proteomes" id="UP001055072">
    <property type="component" value="Unassembled WGS sequence"/>
</dbReference>
<dbReference type="EMBL" id="MU274937">
    <property type="protein sequence ID" value="KAI0084937.1"/>
    <property type="molecule type" value="Genomic_DNA"/>
</dbReference>
<keyword evidence="2" id="KW-1185">Reference proteome</keyword>
<evidence type="ECO:0000313" key="1">
    <source>
        <dbReference type="EMBL" id="KAI0084937.1"/>
    </source>
</evidence>
<reference evidence="1" key="1">
    <citation type="journal article" date="2021" name="Environ. Microbiol.">
        <title>Gene family expansions and transcriptome signatures uncover fungal adaptations to wood decay.</title>
        <authorList>
            <person name="Hage H."/>
            <person name="Miyauchi S."/>
            <person name="Viragh M."/>
            <person name="Drula E."/>
            <person name="Min B."/>
            <person name="Chaduli D."/>
            <person name="Navarro D."/>
            <person name="Favel A."/>
            <person name="Norest M."/>
            <person name="Lesage-Meessen L."/>
            <person name="Balint B."/>
            <person name="Merenyi Z."/>
            <person name="de Eugenio L."/>
            <person name="Morin E."/>
            <person name="Martinez A.T."/>
            <person name="Baldrian P."/>
            <person name="Stursova M."/>
            <person name="Martinez M.J."/>
            <person name="Novotny C."/>
            <person name="Magnuson J.K."/>
            <person name="Spatafora J.W."/>
            <person name="Maurice S."/>
            <person name="Pangilinan J."/>
            <person name="Andreopoulos W."/>
            <person name="LaButti K."/>
            <person name="Hundley H."/>
            <person name="Na H."/>
            <person name="Kuo A."/>
            <person name="Barry K."/>
            <person name="Lipzen A."/>
            <person name="Henrissat B."/>
            <person name="Riley R."/>
            <person name="Ahrendt S."/>
            <person name="Nagy L.G."/>
            <person name="Grigoriev I.V."/>
            <person name="Martin F."/>
            <person name="Rosso M.N."/>
        </authorList>
    </citation>
    <scope>NUCLEOTIDE SEQUENCE</scope>
    <source>
        <strain evidence="1">CBS 384.51</strain>
    </source>
</reference>
<accession>A0ACB8TSB4</accession>
<protein>
    <submittedName>
        <fullName evidence="1">Uncharacterized protein</fullName>
    </submittedName>
</protein>
<evidence type="ECO:0000313" key="2">
    <source>
        <dbReference type="Proteomes" id="UP001055072"/>
    </source>
</evidence>
<organism evidence="1 2">
    <name type="scientific">Irpex rosettiformis</name>
    <dbReference type="NCBI Taxonomy" id="378272"/>
    <lineage>
        <taxon>Eukaryota</taxon>
        <taxon>Fungi</taxon>
        <taxon>Dikarya</taxon>
        <taxon>Basidiomycota</taxon>
        <taxon>Agaricomycotina</taxon>
        <taxon>Agaricomycetes</taxon>
        <taxon>Polyporales</taxon>
        <taxon>Irpicaceae</taxon>
        <taxon>Irpex</taxon>
    </lineage>
</organism>
<proteinExistence type="predicted"/>
<sequence>MSHEKAYMHTTIEPVLLGMIVKAALSSLADRSTVVRLKHNRGGTSRKNETLHQFGRTLAVPLCKSFTPTLSLSPSFFSLMSAGFFARAVLLLSLVMSTAGLKLTRADLQNRALSDLTQNTLFTPANSHGIFVLINVNGQDVPVQVDLGSGDLYVAGHVIGDDELAATSTEAEVDFDFLQPRVTGNFPIKLGVPVSIGGRKIEQPIILDPNANKGFQQAFPDNSAVGVLGFRASPISAVANGLKHGRSPMDEVYSHLATSTNAFSTILFTGFDESTPTTVEFSGLFTVGEPIDLQKFFPGSDAQGPDFKQITKQPAITLGGSNEFKISKFTVNGADTTLPSSATGLIDTTNVFTVAPLDVVQALYSNIPGGFLNQGSGTYYLPCTVEVNATITIDPMTSAIPLDPSTLIIRNPANSSECVGSFMAQKAAVAPTSFALGLSFLPNAYLLTGYVDSNLKQPIYKLLPLTDPAEAHQYFVSTRLGSQSSWPQYTSYPGSTPSSPSSSSASGVKAAGLLEDTPNNDNSNNSHNLPNGSVADQLRHCLPAIIVVAILVGLIAIGGVIFALVRRRRSGSRKESAYRNIHVSENMDSSKGLYGHDEAASSKYSDPYYDKM</sequence>
<comment type="caution">
    <text evidence="1">The sequence shown here is derived from an EMBL/GenBank/DDBJ whole genome shotgun (WGS) entry which is preliminary data.</text>
</comment>